<reference evidence="3" key="1">
    <citation type="submission" date="2017-04" db="EMBL/GenBank/DDBJ databases">
        <authorList>
            <person name="Varghese N."/>
            <person name="Submissions S."/>
        </authorList>
    </citation>
    <scope>NUCLEOTIDE SEQUENCE [LARGE SCALE GENOMIC DNA]</scope>
    <source>
        <strain evidence="3">DSM 20463</strain>
    </source>
</reference>
<dbReference type="Proteomes" id="UP000192368">
    <property type="component" value="Unassembled WGS sequence"/>
</dbReference>
<proteinExistence type="predicted"/>
<organism evidence="2 3">
    <name type="scientific">Peptoniphilus asaccharolyticus DSM 20463</name>
    <dbReference type="NCBI Taxonomy" id="573058"/>
    <lineage>
        <taxon>Bacteria</taxon>
        <taxon>Bacillati</taxon>
        <taxon>Bacillota</taxon>
        <taxon>Tissierellia</taxon>
        <taxon>Tissierellales</taxon>
        <taxon>Peptoniphilaceae</taxon>
        <taxon>Peptoniphilus</taxon>
    </lineage>
</organism>
<protein>
    <submittedName>
        <fullName evidence="2">Uncharacterized protein</fullName>
    </submittedName>
</protein>
<dbReference type="AlphaFoldDB" id="A0A1W1V8Y8"/>
<name>A0A1W1V8Y8_PEPAS</name>
<evidence type="ECO:0000313" key="2">
    <source>
        <dbReference type="EMBL" id="SMB89909.1"/>
    </source>
</evidence>
<accession>A0A1W1V8Y8</accession>
<dbReference type="OrthoDB" id="1701606at2"/>
<dbReference type="STRING" id="573058.SAMN00017477_1531"/>
<sequence length="73" mass="8373">MSMLPNYILTFMFTVFLVYSYINIKVKKSKVSNKCIYKIGIVVAILLLGMSIYGIIFNIPLGQVQFLIENSFK</sequence>
<keyword evidence="1" id="KW-0472">Membrane</keyword>
<gene>
    <name evidence="2" type="ORF">SAMN00017477_1531</name>
</gene>
<evidence type="ECO:0000256" key="1">
    <source>
        <dbReference type="SAM" id="Phobius"/>
    </source>
</evidence>
<keyword evidence="1" id="KW-0812">Transmembrane</keyword>
<feature type="transmembrane region" description="Helical" evidence="1">
    <location>
        <begin position="6"/>
        <end position="24"/>
    </location>
</feature>
<evidence type="ECO:0000313" key="3">
    <source>
        <dbReference type="Proteomes" id="UP000192368"/>
    </source>
</evidence>
<keyword evidence="1" id="KW-1133">Transmembrane helix</keyword>
<dbReference type="EMBL" id="FWWR01000011">
    <property type="protein sequence ID" value="SMB89909.1"/>
    <property type="molecule type" value="Genomic_DNA"/>
</dbReference>
<feature type="transmembrane region" description="Helical" evidence="1">
    <location>
        <begin position="36"/>
        <end position="56"/>
    </location>
</feature>
<keyword evidence="3" id="KW-1185">Reference proteome</keyword>